<dbReference type="Pfam" id="PF00512">
    <property type="entry name" value="HisKA"/>
    <property type="match status" value="1"/>
</dbReference>
<dbReference type="Gene3D" id="3.30.450.20">
    <property type="entry name" value="PAS domain"/>
    <property type="match status" value="2"/>
</dbReference>
<dbReference type="PANTHER" id="PTHR45453">
    <property type="entry name" value="PHOSPHATE REGULON SENSOR PROTEIN PHOR"/>
    <property type="match status" value="1"/>
</dbReference>
<dbReference type="NCBIfam" id="TIGR00229">
    <property type="entry name" value="sensory_box"/>
    <property type="match status" value="1"/>
</dbReference>
<dbReference type="InterPro" id="IPR036890">
    <property type="entry name" value="HATPase_C_sf"/>
</dbReference>
<dbReference type="Proteomes" id="UP001596171">
    <property type="component" value="Unassembled WGS sequence"/>
</dbReference>
<keyword evidence="10" id="KW-0067">ATP-binding</keyword>
<dbReference type="InterPro" id="IPR035965">
    <property type="entry name" value="PAS-like_dom_sf"/>
</dbReference>
<evidence type="ECO:0000256" key="4">
    <source>
        <dbReference type="ARBA" id="ARBA00022475"/>
    </source>
</evidence>
<keyword evidence="11 14" id="KW-1133">Transmembrane helix</keyword>
<dbReference type="Pfam" id="PF23846">
    <property type="entry name" value="Cache_WalK"/>
    <property type="match status" value="1"/>
</dbReference>
<dbReference type="InterPro" id="IPR013767">
    <property type="entry name" value="PAS_fold"/>
</dbReference>
<dbReference type="InterPro" id="IPR057640">
    <property type="entry name" value="Cache_WalK"/>
</dbReference>
<keyword evidence="7 14" id="KW-0812">Transmembrane</keyword>
<dbReference type="Gene3D" id="1.10.8.500">
    <property type="entry name" value="HAMP domain in histidine kinase"/>
    <property type="match status" value="1"/>
</dbReference>
<keyword evidence="19" id="KW-1185">Reference proteome</keyword>
<dbReference type="SMART" id="SM00091">
    <property type="entry name" value="PAS"/>
    <property type="match status" value="1"/>
</dbReference>
<dbReference type="Pfam" id="PF00672">
    <property type="entry name" value="HAMP"/>
    <property type="match status" value="1"/>
</dbReference>
<keyword evidence="8" id="KW-0547">Nucleotide-binding</keyword>
<evidence type="ECO:0000256" key="12">
    <source>
        <dbReference type="ARBA" id="ARBA00023012"/>
    </source>
</evidence>
<dbReference type="SMART" id="SM00387">
    <property type="entry name" value="HATPase_c"/>
    <property type="match status" value="1"/>
</dbReference>
<dbReference type="InterPro" id="IPR003660">
    <property type="entry name" value="HAMP_dom"/>
</dbReference>
<evidence type="ECO:0000313" key="19">
    <source>
        <dbReference type="Proteomes" id="UP001596171"/>
    </source>
</evidence>
<dbReference type="PROSITE" id="PS50109">
    <property type="entry name" value="HIS_KIN"/>
    <property type="match status" value="1"/>
</dbReference>
<dbReference type="PANTHER" id="PTHR45453:SF1">
    <property type="entry name" value="PHOSPHATE REGULON SENSOR PROTEIN PHOR"/>
    <property type="match status" value="1"/>
</dbReference>
<evidence type="ECO:0000256" key="5">
    <source>
        <dbReference type="ARBA" id="ARBA00022553"/>
    </source>
</evidence>
<dbReference type="InterPro" id="IPR003661">
    <property type="entry name" value="HisK_dim/P_dom"/>
</dbReference>
<dbReference type="GO" id="GO:0004673">
    <property type="term" value="F:protein histidine kinase activity"/>
    <property type="evidence" value="ECO:0007669"/>
    <property type="project" value="UniProtKB-EC"/>
</dbReference>
<reference evidence="19" key="1">
    <citation type="journal article" date="2019" name="Int. J. Syst. Evol. Microbiol.">
        <title>The Global Catalogue of Microorganisms (GCM) 10K type strain sequencing project: providing services to taxonomists for standard genome sequencing and annotation.</title>
        <authorList>
            <consortium name="The Broad Institute Genomics Platform"/>
            <consortium name="The Broad Institute Genome Sequencing Center for Infectious Disease"/>
            <person name="Wu L."/>
            <person name="Ma J."/>
        </authorList>
    </citation>
    <scope>NUCLEOTIDE SEQUENCE [LARGE SCALE GENOMIC DNA]</scope>
    <source>
        <strain evidence="19">CCM 8930</strain>
    </source>
</reference>
<dbReference type="Gene3D" id="1.10.287.130">
    <property type="match status" value="1"/>
</dbReference>
<dbReference type="InterPro" id="IPR050351">
    <property type="entry name" value="BphY/WalK/GraS-like"/>
</dbReference>
<evidence type="ECO:0000256" key="9">
    <source>
        <dbReference type="ARBA" id="ARBA00022777"/>
    </source>
</evidence>
<dbReference type="PRINTS" id="PR00344">
    <property type="entry name" value="BCTRLSENSOR"/>
</dbReference>
<keyword evidence="13 14" id="KW-0472">Membrane</keyword>
<dbReference type="CDD" id="cd00075">
    <property type="entry name" value="HATPase"/>
    <property type="match status" value="1"/>
</dbReference>
<dbReference type="CDD" id="cd00082">
    <property type="entry name" value="HisKA"/>
    <property type="match status" value="1"/>
</dbReference>
<evidence type="ECO:0000256" key="3">
    <source>
        <dbReference type="ARBA" id="ARBA00012438"/>
    </source>
</evidence>
<evidence type="ECO:0000256" key="2">
    <source>
        <dbReference type="ARBA" id="ARBA00004651"/>
    </source>
</evidence>
<gene>
    <name evidence="18" type="primary">walK</name>
    <name evidence="18" type="ORF">ACFP1L_02425</name>
</gene>
<dbReference type="CDD" id="cd06225">
    <property type="entry name" value="HAMP"/>
    <property type="match status" value="1"/>
</dbReference>
<evidence type="ECO:0000256" key="1">
    <source>
        <dbReference type="ARBA" id="ARBA00000085"/>
    </source>
</evidence>
<dbReference type="InterPro" id="IPR000014">
    <property type="entry name" value="PAS"/>
</dbReference>
<keyword evidence="4" id="KW-1003">Cell membrane</keyword>
<dbReference type="InterPro" id="IPR036097">
    <property type="entry name" value="HisK_dim/P_sf"/>
</dbReference>
<evidence type="ECO:0000259" key="17">
    <source>
        <dbReference type="PROSITE" id="PS50885"/>
    </source>
</evidence>
<keyword evidence="6 18" id="KW-0808">Transferase</keyword>
<evidence type="ECO:0000256" key="6">
    <source>
        <dbReference type="ARBA" id="ARBA00022679"/>
    </source>
</evidence>
<comment type="caution">
    <text evidence="18">The sequence shown here is derived from an EMBL/GenBank/DDBJ whole genome shotgun (WGS) entry which is preliminary data.</text>
</comment>
<dbReference type="Pfam" id="PF00989">
    <property type="entry name" value="PAS"/>
    <property type="match status" value="1"/>
</dbReference>
<dbReference type="CDD" id="cd00130">
    <property type="entry name" value="PAS"/>
    <property type="match status" value="1"/>
</dbReference>
<keyword evidence="12" id="KW-0902">Two-component regulatory system</keyword>
<evidence type="ECO:0000256" key="11">
    <source>
        <dbReference type="ARBA" id="ARBA00022989"/>
    </source>
</evidence>
<dbReference type="InterPro" id="IPR005467">
    <property type="entry name" value="His_kinase_dom"/>
</dbReference>
<dbReference type="PROSITE" id="PS50885">
    <property type="entry name" value="HAMP"/>
    <property type="match status" value="1"/>
</dbReference>
<evidence type="ECO:0000256" key="8">
    <source>
        <dbReference type="ARBA" id="ARBA00022741"/>
    </source>
</evidence>
<dbReference type="SUPFAM" id="SSF103190">
    <property type="entry name" value="Sensory domain-like"/>
    <property type="match status" value="1"/>
</dbReference>
<evidence type="ECO:0000256" key="13">
    <source>
        <dbReference type="ARBA" id="ARBA00023136"/>
    </source>
</evidence>
<sequence>MLKLKRKNFFKTINFKIALVFALLLVITLEIVGAIFVRQLETKNLQQFKTQVQIPTYIDNSLAEQLSTNNTAKANSQIKTILSDYNNSNIDEIRIIDSKGTIRGTNDVNDQSIVGQKTTDRNVKNAIYNNRSYTKNTYDTQNNGRYYISIVPLYSSNSTGNNSQLVGVLYVRANMKSVYNTINSIMSIFALASLVAMALGLGIAIIIARAITRPIEEMKRQTQRIARGDYAGQVRVYSDDELGQLAGAINNLSIRVEESQESTEAERRRLDSVLAHMSDGVIATDRRGNITIINETASDFVDVTAEKAIGNSILDMLKIRDDYSLRDLIENQDELTLDFSSNERDLILNAYFSLIQRESGFISGLVCVLHDVTEQQKIDNDRKQFVSNVSHELRTPLTSLRSYIEALSDGAWKDPEVAPGFLKVTQEETDRMIRMINELLSLSRMDSGTTRVDMELVNINEMFNYVLNRFDMILKKDDNPAKYYTIKREFTKRDLWVEIDTDKFTQVLDNIMNNAIKYSPDGGVVTCRLLETHNQVIISISDQGLGIPRADLTHVFDRFFRVDKARSRAQGGTGLGLAISKEVVQMLGGRIWVDSVEGKGSTFYISLPYEPYEEEDLWDDDSQA</sequence>
<dbReference type="Gene3D" id="3.30.565.10">
    <property type="entry name" value="Histidine kinase-like ATPase, C-terminal domain"/>
    <property type="match status" value="1"/>
</dbReference>
<feature type="transmembrane region" description="Helical" evidence="14">
    <location>
        <begin position="185"/>
        <end position="211"/>
    </location>
</feature>
<dbReference type="SUPFAM" id="SSF55785">
    <property type="entry name" value="PYP-like sensor domain (PAS domain)"/>
    <property type="match status" value="1"/>
</dbReference>
<feature type="domain" description="PAS" evidence="16">
    <location>
        <begin position="266"/>
        <end position="331"/>
    </location>
</feature>
<feature type="domain" description="HAMP" evidence="17">
    <location>
        <begin position="209"/>
        <end position="261"/>
    </location>
</feature>
<dbReference type="SUPFAM" id="SSF158472">
    <property type="entry name" value="HAMP domain-like"/>
    <property type="match status" value="1"/>
</dbReference>
<proteinExistence type="predicted"/>
<dbReference type="Pfam" id="PF02518">
    <property type="entry name" value="HATPase_c"/>
    <property type="match status" value="1"/>
</dbReference>
<dbReference type="InterPro" id="IPR004358">
    <property type="entry name" value="Sig_transdc_His_kin-like_C"/>
</dbReference>
<evidence type="ECO:0000256" key="7">
    <source>
        <dbReference type="ARBA" id="ARBA00022692"/>
    </source>
</evidence>
<comment type="catalytic activity">
    <reaction evidence="1">
        <text>ATP + protein L-histidine = ADP + protein N-phospho-L-histidine.</text>
        <dbReference type="EC" id="2.7.13.3"/>
    </reaction>
</comment>
<feature type="domain" description="Histidine kinase" evidence="15">
    <location>
        <begin position="388"/>
        <end position="611"/>
    </location>
</feature>
<accession>A0ABW1SHP5</accession>
<dbReference type="PROSITE" id="PS50112">
    <property type="entry name" value="PAS"/>
    <property type="match status" value="1"/>
</dbReference>
<evidence type="ECO:0000256" key="14">
    <source>
        <dbReference type="SAM" id="Phobius"/>
    </source>
</evidence>
<dbReference type="EMBL" id="JBHSSE010000003">
    <property type="protein sequence ID" value="MFC6200751.1"/>
    <property type="molecule type" value="Genomic_DNA"/>
</dbReference>
<dbReference type="InterPro" id="IPR049814">
    <property type="entry name" value="Resp_reg_WalK"/>
</dbReference>
<dbReference type="SMART" id="SM00304">
    <property type="entry name" value="HAMP"/>
    <property type="match status" value="1"/>
</dbReference>
<dbReference type="SUPFAM" id="SSF55874">
    <property type="entry name" value="ATPase domain of HSP90 chaperone/DNA topoisomerase II/histidine kinase"/>
    <property type="match status" value="1"/>
</dbReference>
<evidence type="ECO:0000259" key="16">
    <source>
        <dbReference type="PROSITE" id="PS50112"/>
    </source>
</evidence>
<comment type="subcellular location">
    <subcellularLocation>
        <location evidence="2">Cell membrane</location>
        <topology evidence="2">Multi-pass membrane protein</topology>
    </subcellularLocation>
</comment>
<dbReference type="EC" id="2.7.13.3" evidence="3"/>
<dbReference type="SMART" id="SM00388">
    <property type="entry name" value="HisKA"/>
    <property type="match status" value="1"/>
</dbReference>
<evidence type="ECO:0000259" key="15">
    <source>
        <dbReference type="PROSITE" id="PS50109"/>
    </source>
</evidence>
<dbReference type="InterPro" id="IPR029151">
    <property type="entry name" value="Sensor-like_sf"/>
</dbReference>
<name>A0ABW1SHP5_9LACO</name>
<dbReference type="NCBIfam" id="NF033092">
    <property type="entry name" value="HK_WalK"/>
    <property type="match status" value="1"/>
</dbReference>
<evidence type="ECO:0000256" key="10">
    <source>
        <dbReference type="ARBA" id="ARBA00022840"/>
    </source>
</evidence>
<evidence type="ECO:0000313" key="18">
    <source>
        <dbReference type="EMBL" id="MFC6200751.1"/>
    </source>
</evidence>
<dbReference type="SUPFAM" id="SSF47384">
    <property type="entry name" value="Homodimeric domain of signal transducing histidine kinase"/>
    <property type="match status" value="1"/>
</dbReference>
<keyword evidence="5" id="KW-0597">Phosphoprotein</keyword>
<dbReference type="RefSeq" id="WP_137615048.1">
    <property type="nucleotide sequence ID" value="NZ_BJDI01000001.1"/>
</dbReference>
<organism evidence="18 19">
    <name type="scientific">Lactiplantibacillus nangangensis</name>
    <dbReference type="NCBI Taxonomy" id="2559917"/>
    <lineage>
        <taxon>Bacteria</taxon>
        <taxon>Bacillati</taxon>
        <taxon>Bacillota</taxon>
        <taxon>Bacilli</taxon>
        <taxon>Lactobacillales</taxon>
        <taxon>Lactobacillaceae</taxon>
        <taxon>Lactiplantibacillus</taxon>
    </lineage>
</organism>
<dbReference type="InterPro" id="IPR003594">
    <property type="entry name" value="HATPase_dom"/>
</dbReference>
<protein>
    <recommendedName>
        <fullName evidence="3">histidine kinase</fullName>
        <ecNumber evidence="3">2.7.13.3</ecNumber>
    </recommendedName>
</protein>
<keyword evidence="9 18" id="KW-0418">Kinase</keyword>